<keyword evidence="2" id="KW-1185">Reference proteome</keyword>
<accession>A0A7J6WA13</accession>
<comment type="caution">
    <text evidence="1">The sequence shown here is derived from an EMBL/GenBank/DDBJ whole genome shotgun (WGS) entry which is preliminary data.</text>
</comment>
<evidence type="ECO:0000313" key="1">
    <source>
        <dbReference type="EMBL" id="KAF5193783.1"/>
    </source>
</evidence>
<sequence length="176" mass="20343">MFLGVFRFSRDVTFEELLLGYAKILTYATMHDPFTGGHLIVQQISKEGLRCRRTFKAMQLYFDCFEEFERQKVLFLMVHTKEYNKENDLAIAKYFEKLNYAQLGELHAMGIIGGYVLYRLRFKNMDAKSTGLAYERVLKDNTGTGKFGMLTIMISNISVLVGHPTSDLLKLLSKRL</sequence>
<name>A0A7J6WA13_THATH</name>
<proteinExistence type="predicted"/>
<dbReference type="AlphaFoldDB" id="A0A7J6WA13"/>
<protein>
    <submittedName>
        <fullName evidence="1">Uncharacterized protein</fullName>
    </submittedName>
</protein>
<dbReference type="Proteomes" id="UP000554482">
    <property type="component" value="Unassembled WGS sequence"/>
</dbReference>
<reference evidence="1 2" key="1">
    <citation type="submission" date="2020-06" db="EMBL/GenBank/DDBJ databases">
        <title>Transcriptomic and genomic resources for Thalictrum thalictroides and T. hernandezii: Facilitating candidate gene discovery in an emerging model plant lineage.</title>
        <authorList>
            <person name="Arias T."/>
            <person name="Riano-Pachon D.M."/>
            <person name="Di Stilio V.S."/>
        </authorList>
    </citation>
    <scope>NUCLEOTIDE SEQUENCE [LARGE SCALE GENOMIC DNA]</scope>
    <source>
        <strain evidence="2">cv. WT478/WT964</strain>
        <tissue evidence="1">Leaves</tissue>
    </source>
</reference>
<dbReference type="EMBL" id="JABWDY010019626">
    <property type="protein sequence ID" value="KAF5193783.1"/>
    <property type="molecule type" value="Genomic_DNA"/>
</dbReference>
<evidence type="ECO:0000313" key="2">
    <source>
        <dbReference type="Proteomes" id="UP000554482"/>
    </source>
</evidence>
<gene>
    <name evidence="1" type="ORF">FRX31_016630</name>
</gene>
<organism evidence="1 2">
    <name type="scientific">Thalictrum thalictroides</name>
    <name type="common">Rue-anemone</name>
    <name type="synonym">Anemone thalictroides</name>
    <dbReference type="NCBI Taxonomy" id="46969"/>
    <lineage>
        <taxon>Eukaryota</taxon>
        <taxon>Viridiplantae</taxon>
        <taxon>Streptophyta</taxon>
        <taxon>Embryophyta</taxon>
        <taxon>Tracheophyta</taxon>
        <taxon>Spermatophyta</taxon>
        <taxon>Magnoliopsida</taxon>
        <taxon>Ranunculales</taxon>
        <taxon>Ranunculaceae</taxon>
        <taxon>Thalictroideae</taxon>
        <taxon>Thalictrum</taxon>
    </lineage>
</organism>